<keyword evidence="4" id="KW-0732">Signal</keyword>
<reference evidence="8" key="1">
    <citation type="submission" date="2017-01" db="EMBL/GenBank/DDBJ databases">
        <title>Comparative genomics of anhydrobiosis in the tardigrade Hypsibius dujardini.</title>
        <authorList>
            <person name="Yoshida Y."/>
            <person name="Koutsovoulos G."/>
            <person name="Laetsch D."/>
            <person name="Stevens L."/>
            <person name="Kumar S."/>
            <person name="Horikawa D."/>
            <person name="Ishino K."/>
            <person name="Komine S."/>
            <person name="Tomita M."/>
            <person name="Blaxter M."/>
            <person name="Arakawa K."/>
        </authorList>
    </citation>
    <scope>NUCLEOTIDE SEQUENCE [LARGE SCALE GENOMIC DNA]</scope>
    <source>
        <strain evidence="8">Z151</strain>
    </source>
</reference>
<dbReference type="GO" id="GO:0006979">
    <property type="term" value="P:response to oxidative stress"/>
    <property type="evidence" value="ECO:0007669"/>
    <property type="project" value="InterPro"/>
</dbReference>
<dbReference type="Gene3D" id="1.10.640.10">
    <property type="entry name" value="Haem peroxidase domain superfamily, animal type"/>
    <property type="match status" value="1"/>
</dbReference>
<evidence type="ECO:0000256" key="1">
    <source>
        <dbReference type="ARBA" id="ARBA00004613"/>
    </source>
</evidence>
<feature type="binding site" description="axial binding residue" evidence="5">
    <location>
        <position position="603"/>
    </location>
    <ligand>
        <name>heme b</name>
        <dbReference type="ChEBI" id="CHEBI:60344"/>
    </ligand>
    <ligandPart>
        <name>Fe</name>
        <dbReference type="ChEBI" id="CHEBI:18248"/>
    </ligandPart>
</feature>
<dbReference type="GO" id="GO:0020037">
    <property type="term" value="F:heme binding"/>
    <property type="evidence" value="ECO:0007669"/>
    <property type="project" value="InterPro"/>
</dbReference>
<dbReference type="PANTHER" id="PTHR11475:SF134">
    <property type="entry name" value="LD42267P"/>
    <property type="match status" value="1"/>
</dbReference>
<dbReference type="OrthoDB" id="823504at2759"/>
<dbReference type="GO" id="GO:0004601">
    <property type="term" value="F:peroxidase activity"/>
    <property type="evidence" value="ECO:0007669"/>
    <property type="project" value="UniProtKB-KW"/>
</dbReference>
<comment type="subcellular location">
    <subcellularLocation>
        <location evidence="1">Secreted</location>
    </subcellularLocation>
</comment>
<accession>A0A1W0WZ18</accession>
<evidence type="ECO:0000313" key="8">
    <source>
        <dbReference type="Proteomes" id="UP000192578"/>
    </source>
</evidence>
<dbReference type="EMBL" id="MTYJ01000030">
    <property type="protein sequence ID" value="OQV20447.1"/>
    <property type="molecule type" value="Genomic_DNA"/>
</dbReference>
<proteinExistence type="predicted"/>
<gene>
    <name evidence="7" type="ORF">BV898_05493</name>
</gene>
<evidence type="ECO:0000313" key="7">
    <source>
        <dbReference type="EMBL" id="OQV20447.1"/>
    </source>
</evidence>
<dbReference type="AlphaFoldDB" id="A0A1W0WZ18"/>
<dbReference type="Proteomes" id="UP000192578">
    <property type="component" value="Unassembled WGS sequence"/>
</dbReference>
<comment type="caution">
    <text evidence="7">The sequence shown here is derived from an EMBL/GenBank/DDBJ whole genome shotgun (WGS) entry which is preliminary data.</text>
</comment>
<keyword evidence="3 7" id="KW-0560">Oxidoreductase</keyword>
<dbReference type="GO" id="GO:0005576">
    <property type="term" value="C:extracellular region"/>
    <property type="evidence" value="ECO:0007669"/>
    <property type="project" value="UniProtKB-SubCell"/>
</dbReference>
<dbReference type="PRINTS" id="PR00457">
    <property type="entry name" value="ANPEROXIDASE"/>
</dbReference>
<dbReference type="FunFam" id="1.10.640.10:FF:000003">
    <property type="entry name" value="chorion peroxidase"/>
    <property type="match status" value="1"/>
</dbReference>
<dbReference type="PANTHER" id="PTHR11475">
    <property type="entry name" value="OXIDASE/PEROXIDASE"/>
    <property type="match status" value="1"/>
</dbReference>
<dbReference type="InterPro" id="IPR019791">
    <property type="entry name" value="Haem_peroxidase_animal"/>
</dbReference>
<keyword evidence="8" id="KW-1185">Reference proteome</keyword>
<evidence type="ECO:0000256" key="5">
    <source>
        <dbReference type="PIRSR" id="PIRSR619791-2"/>
    </source>
</evidence>
<dbReference type="PROSITE" id="PS50292">
    <property type="entry name" value="PEROXIDASE_3"/>
    <property type="match status" value="1"/>
</dbReference>
<dbReference type="InterPro" id="IPR010255">
    <property type="entry name" value="Haem_peroxidase_sf"/>
</dbReference>
<sequence>MVIPLINRWTTRLFLYLYTAVLYGAVLALRSANPATEQWRNKPFSQTGSSERGAYDLVTHHMPAQLRVESIHGPTVGHPLPWGYSSRRPVNPLPYGEMSHSRDLEAQAKKSGYGLGVSSVPRFVMENELPSQDGYDDVRQNPGLGISFDGSDGSDQCIVLDLAATLPFTDKAVRKFGALTAATKARRVNAISKTFPYWWQYLHGKPAVVAELTDNQRSRPAHCPRSSPVDVTAMQACRSVNRLRYRTYDGTCNNLHYVQWGSADGQYSRLTKARYDDGYGRPRLYSNVLGYGDRQFPLPNPRIISRSMSQSIPIPHRVANILLPYFGQTIAHDLAFTTSYQIDQQDADCCVENAQCTEAECFQFSIPRNDPLYAFFNLTCHQFARSVPSTSSSCDRTRIGTAVREQSSKVTHWLDASFLYGNNDQQNEAVRNLFAGQLAFRHTDKGIHNLQNSEVHKQMLPNSAPDSKNSASSPACPHASRKSAGKACFFAADERVNQQPLATAVHTVFLRFHNLVAGSIAQTSPYWSDEMIFQEARKIVVAVYQVVIYKEFLTGLLGSGVASHQLYDAAGLKLLEATHFMGYDAGADPHVLNEFAAAGFRLHTLVDDNVPRLLLVTGLAENSPLSSQYNNQTLLYEEGNADALISGMLEEMALAFDPQISEELQGRLFRGQDPIGLDLMAVTIQRGRDHGLGTYNDVREACGYGRADGFDGLRDFMPPHHVHLLRSLYRDVDDVDLMVGGLMEDALSEDASVGPTFACIVTSEFRMKRIADRFWHENPDQFSPTQLRHLRRATMSHILCQTTGLRYVPSNAFFIVSESNPLVPCTMLTEFDVDFYLSLPGILNAKD</sequence>
<name>A0A1W0WZ18_HYPEX</name>
<keyword evidence="5" id="KW-0479">Metal-binding</keyword>
<evidence type="ECO:0000256" key="4">
    <source>
        <dbReference type="ARBA" id="ARBA00022729"/>
    </source>
</evidence>
<keyword evidence="5" id="KW-0408">Iron</keyword>
<dbReference type="InterPro" id="IPR037120">
    <property type="entry name" value="Haem_peroxidase_sf_animal"/>
</dbReference>
<feature type="compositionally biased region" description="Polar residues" evidence="6">
    <location>
        <begin position="460"/>
        <end position="473"/>
    </location>
</feature>
<dbReference type="GO" id="GO:0046872">
    <property type="term" value="F:metal ion binding"/>
    <property type="evidence" value="ECO:0007669"/>
    <property type="project" value="UniProtKB-KW"/>
</dbReference>
<feature type="region of interest" description="Disordered" evidence="6">
    <location>
        <begin position="459"/>
        <end position="479"/>
    </location>
</feature>
<evidence type="ECO:0000256" key="2">
    <source>
        <dbReference type="ARBA" id="ARBA00022525"/>
    </source>
</evidence>
<dbReference type="Pfam" id="PF03098">
    <property type="entry name" value="An_peroxidase"/>
    <property type="match status" value="1"/>
</dbReference>
<keyword evidence="5" id="KW-0349">Heme</keyword>
<organism evidence="7 8">
    <name type="scientific">Hypsibius exemplaris</name>
    <name type="common">Freshwater tardigrade</name>
    <dbReference type="NCBI Taxonomy" id="2072580"/>
    <lineage>
        <taxon>Eukaryota</taxon>
        <taxon>Metazoa</taxon>
        <taxon>Ecdysozoa</taxon>
        <taxon>Tardigrada</taxon>
        <taxon>Eutardigrada</taxon>
        <taxon>Parachela</taxon>
        <taxon>Hypsibioidea</taxon>
        <taxon>Hypsibiidae</taxon>
        <taxon>Hypsibius</taxon>
    </lineage>
</organism>
<keyword evidence="2" id="KW-0964">Secreted</keyword>
<evidence type="ECO:0000256" key="6">
    <source>
        <dbReference type="SAM" id="MobiDB-lite"/>
    </source>
</evidence>
<protein>
    <submittedName>
        <fullName evidence="7">Peroxidase</fullName>
    </submittedName>
</protein>
<keyword evidence="3 7" id="KW-0575">Peroxidase</keyword>
<dbReference type="SUPFAM" id="SSF48113">
    <property type="entry name" value="Heme-dependent peroxidases"/>
    <property type="match status" value="1"/>
</dbReference>
<evidence type="ECO:0000256" key="3">
    <source>
        <dbReference type="ARBA" id="ARBA00022559"/>
    </source>
</evidence>